<evidence type="ECO:0000256" key="7">
    <source>
        <dbReference type="ARBA" id="ARBA00023014"/>
    </source>
</evidence>
<dbReference type="CDD" id="cd00056">
    <property type="entry name" value="ENDO3c"/>
    <property type="match status" value="1"/>
</dbReference>
<keyword evidence="14" id="KW-1185">Reference proteome</keyword>
<keyword evidence="10" id="KW-0238">DNA-binding</keyword>
<keyword evidence="4 10" id="KW-0227">DNA damage</keyword>
<organism evidence="13 14">
    <name type="scientific">Candidatus Nitronereus thalassa</name>
    <dbReference type="NCBI Taxonomy" id="3020898"/>
    <lineage>
        <taxon>Bacteria</taxon>
        <taxon>Pseudomonadati</taxon>
        <taxon>Nitrospirota</taxon>
        <taxon>Nitrospiria</taxon>
        <taxon>Nitrospirales</taxon>
        <taxon>Nitrospiraceae</taxon>
        <taxon>Candidatus Nitronereus</taxon>
    </lineage>
</organism>
<proteinExistence type="inferred from homology"/>
<feature type="domain" description="Helix-hairpin-helix DNA-binding motif class 1" evidence="11">
    <location>
        <begin position="121"/>
        <end position="140"/>
    </location>
</feature>
<evidence type="ECO:0000256" key="9">
    <source>
        <dbReference type="ARBA" id="ARBA00023295"/>
    </source>
</evidence>
<dbReference type="InterPro" id="IPR011257">
    <property type="entry name" value="DNA_glycosylase"/>
</dbReference>
<dbReference type="PANTHER" id="PTHR10359">
    <property type="entry name" value="A/G-SPECIFIC ADENINE GLYCOSYLASE/ENDONUCLEASE III"/>
    <property type="match status" value="1"/>
</dbReference>
<keyword evidence="6 10" id="KW-0408">Iron</keyword>
<evidence type="ECO:0000256" key="3">
    <source>
        <dbReference type="ARBA" id="ARBA00022723"/>
    </source>
</evidence>
<evidence type="ECO:0000256" key="8">
    <source>
        <dbReference type="ARBA" id="ARBA00023204"/>
    </source>
</evidence>
<dbReference type="InterPro" id="IPR003651">
    <property type="entry name" value="Endonuclease3_FeS-loop_motif"/>
</dbReference>
<feature type="binding site" evidence="10">
    <location>
        <position position="215"/>
    </location>
    <ligand>
        <name>[4Fe-4S] cluster</name>
        <dbReference type="ChEBI" id="CHEBI:49883"/>
    </ligand>
</feature>
<dbReference type="Pfam" id="PF10576">
    <property type="entry name" value="EndIII_4Fe-2S"/>
    <property type="match status" value="1"/>
</dbReference>
<sequence>MSAGKSGTSVKPDAKARACRIIATLKRALPEAIVELQHRTPFELLVATILSAQCTDERVNSVTPALFAKYPGPQHLAKANPADVEAIIRSTGFFRSKAKSVIHCSQGLVELFNGKVPDTMEELTSLPGIGRKTANVILGACFQKPGIIVDTHVKRVANRLHLTTSHDPTTIEYDLQALLPQQDWTGGSQRFLLHGRYVCLARKPKCGSCVISADCDWDGKLMKS</sequence>
<dbReference type="RefSeq" id="WP_313832402.1">
    <property type="nucleotide sequence ID" value="NZ_JAQOUE010000001.1"/>
</dbReference>
<evidence type="ECO:0000259" key="11">
    <source>
        <dbReference type="SMART" id="SM00278"/>
    </source>
</evidence>
<feature type="binding site" evidence="10">
    <location>
        <position position="209"/>
    </location>
    <ligand>
        <name>[4Fe-4S] cluster</name>
        <dbReference type="ChEBI" id="CHEBI:49883"/>
    </ligand>
</feature>
<dbReference type="SUPFAM" id="SSF48150">
    <property type="entry name" value="DNA-glycosylase"/>
    <property type="match status" value="1"/>
</dbReference>
<dbReference type="SMART" id="SM00525">
    <property type="entry name" value="FES"/>
    <property type="match status" value="1"/>
</dbReference>
<comment type="caution">
    <text evidence="13">The sequence shown here is derived from an EMBL/GenBank/DDBJ whole genome shotgun (WGS) entry which is preliminary data.</text>
</comment>
<keyword evidence="13" id="KW-0540">Nuclease</keyword>
<protein>
    <recommendedName>
        <fullName evidence="10">Endonuclease III</fullName>
        <ecNumber evidence="10">4.2.99.18</ecNumber>
    </recommendedName>
    <alternativeName>
        <fullName evidence="10">DNA-(apurinic or apyrimidinic site) lyase</fullName>
    </alternativeName>
</protein>
<feature type="binding site" evidence="10">
    <location>
        <position position="199"/>
    </location>
    <ligand>
        <name>[4Fe-4S] cluster</name>
        <dbReference type="ChEBI" id="CHEBI:49883"/>
    </ligand>
</feature>
<dbReference type="Gene3D" id="1.10.1670.10">
    <property type="entry name" value="Helix-hairpin-Helix base-excision DNA repair enzymes (C-terminal)"/>
    <property type="match status" value="1"/>
</dbReference>
<evidence type="ECO:0000313" key="14">
    <source>
        <dbReference type="Proteomes" id="UP001250932"/>
    </source>
</evidence>
<dbReference type="InterPro" id="IPR000445">
    <property type="entry name" value="HhH_motif"/>
</dbReference>
<dbReference type="Gene3D" id="1.10.340.30">
    <property type="entry name" value="Hypothetical protein, domain 2"/>
    <property type="match status" value="1"/>
</dbReference>
<feature type="domain" description="HhH-GPD" evidence="12">
    <location>
        <begin position="50"/>
        <end position="197"/>
    </location>
</feature>
<feature type="binding site" evidence="10">
    <location>
        <position position="206"/>
    </location>
    <ligand>
        <name>[4Fe-4S] cluster</name>
        <dbReference type="ChEBI" id="CHEBI:49883"/>
    </ligand>
</feature>
<dbReference type="InterPro" id="IPR004035">
    <property type="entry name" value="Endouclease-III_FeS-bd_BS"/>
</dbReference>
<keyword evidence="3 10" id="KW-0479">Metal-binding</keyword>
<evidence type="ECO:0000256" key="6">
    <source>
        <dbReference type="ARBA" id="ARBA00023004"/>
    </source>
</evidence>
<dbReference type="PROSITE" id="PS00764">
    <property type="entry name" value="ENDONUCLEASE_III_1"/>
    <property type="match status" value="1"/>
</dbReference>
<name>A0ABU3K6M6_9BACT</name>
<evidence type="ECO:0000256" key="2">
    <source>
        <dbReference type="ARBA" id="ARBA00022485"/>
    </source>
</evidence>
<dbReference type="SMART" id="SM00278">
    <property type="entry name" value="HhH1"/>
    <property type="match status" value="1"/>
</dbReference>
<dbReference type="InterPro" id="IPR003583">
    <property type="entry name" value="Hlx-hairpin-Hlx_DNA-bd_motif"/>
</dbReference>
<keyword evidence="8 10" id="KW-0234">DNA repair</keyword>
<keyword evidence="5 10" id="KW-0378">Hydrolase</keyword>
<reference evidence="13 14" key="1">
    <citation type="journal article" date="2023" name="ISME J.">
        <title>Cultivation and genomic characterization of novel and ubiquitous marine nitrite-oxidizing bacteria from the Nitrospirales.</title>
        <authorList>
            <person name="Mueller A.J."/>
            <person name="Daebeler A."/>
            <person name="Herbold C.W."/>
            <person name="Kirkegaard R.H."/>
            <person name="Daims H."/>
        </authorList>
    </citation>
    <scope>NUCLEOTIDE SEQUENCE [LARGE SCALE GENOMIC DNA]</scope>
    <source>
        <strain evidence="13 14">EB</strain>
    </source>
</reference>
<keyword evidence="2 10" id="KW-0004">4Fe-4S</keyword>
<dbReference type="GO" id="GO:0004519">
    <property type="term" value="F:endonuclease activity"/>
    <property type="evidence" value="ECO:0007669"/>
    <property type="project" value="UniProtKB-KW"/>
</dbReference>
<dbReference type="InterPro" id="IPR023170">
    <property type="entry name" value="HhH_base_excis_C"/>
</dbReference>
<dbReference type="Pfam" id="PF00633">
    <property type="entry name" value="HHH"/>
    <property type="match status" value="1"/>
</dbReference>
<evidence type="ECO:0000256" key="4">
    <source>
        <dbReference type="ARBA" id="ARBA00022763"/>
    </source>
</evidence>
<comment type="cofactor">
    <cofactor evidence="10">
        <name>[4Fe-4S] cluster</name>
        <dbReference type="ChEBI" id="CHEBI:49883"/>
    </cofactor>
    <text evidence="10">Binds 1 [4Fe-4S] cluster.</text>
</comment>
<keyword evidence="13" id="KW-0255">Endonuclease</keyword>
<dbReference type="PIRSF" id="PIRSF001435">
    <property type="entry name" value="Nth"/>
    <property type="match status" value="1"/>
</dbReference>
<accession>A0ABU3K6M6</accession>
<dbReference type="EMBL" id="JAQOUE010000001">
    <property type="protein sequence ID" value="MDT7042046.1"/>
    <property type="molecule type" value="Genomic_DNA"/>
</dbReference>
<keyword evidence="10" id="KW-0456">Lyase</keyword>
<dbReference type="HAMAP" id="MF_00942">
    <property type="entry name" value="Nth"/>
    <property type="match status" value="1"/>
</dbReference>
<gene>
    <name evidence="10 13" type="primary">nth</name>
    <name evidence="13" type="ORF">PPG34_06750</name>
</gene>
<evidence type="ECO:0000259" key="12">
    <source>
        <dbReference type="SMART" id="SM00478"/>
    </source>
</evidence>
<comment type="catalytic activity">
    <reaction evidence="10">
        <text>2'-deoxyribonucleotide-(2'-deoxyribose 5'-phosphate)-2'-deoxyribonucleotide-DNA = a 3'-end 2'-deoxyribonucleotide-(2,3-dehydro-2,3-deoxyribose 5'-phosphate)-DNA + a 5'-end 5'-phospho-2'-deoxyribonucleoside-DNA + H(+)</text>
        <dbReference type="Rhea" id="RHEA:66592"/>
        <dbReference type="Rhea" id="RHEA-COMP:13180"/>
        <dbReference type="Rhea" id="RHEA-COMP:16897"/>
        <dbReference type="Rhea" id="RHEA-COMP:17067"/>
        <dbReference type="ChEBI" id="CHEBI:15378"/>
        <dbReference type="ChEBI" id="CHEBI:136412"/>
        <dbReference type="ChEBI" id="CHEBI:157695"/>
        <dbReference type="ChEBI" id="CHEBI:167181"/>
        <dbReference type="EC" id="4.2.99.18"/>
    </reaction>
</comment>
<dbReference type="InterPro" id="IPR005759">
    <property type="entry name" value="Nth"/>
</dbReference>
<dbReference type="NCBIfam" id="TIGR01083">
    <property type="entry name" value="nth"/>
    <property type="match status" value="1"/>
</dbReference>
<evidence type="ECO:0000256" key="1">
    <source>
        <dbReference type="ARBA" id="ARBA00008343"/>
    </source>
</evidence>
<dbReference type="PANTHER" id="PTHR10359:SF18">
    <property type="entry name" value="ENDONUCLEASE III"/>
    <property type="match status" value="1"/>
</dbReference>
<comment type="function">
    <text evidence="10">DNA repair enzyme that has both DNA N-glycosylase activity and AP-lyase activity. The DNA N-glycosylase activity releases various damaged pyrimidines from DNA by cleaving the N-glycosidic bond, leaving an AP (apurinic/apyrimidinic) site. The AP-lyase activity cleaves the phosphodiester bond 3' to the AP site by a beta-elimination, leaving a 3'-terminal unsaturated sugar and a product with a terminal 5'-phosphate.</text>
</comment>
<dbReference type="InterPro" id="IPR003265">
    <property type="entry name" value="HhH-GPD_domain"/>
</dbReference>
<evidence type="ECO:0000256" key="10">
    <source>
        <dbReference type="HAMAP-Rule" id="MF_00942"/>
    </source>
</evidence>
<keyword evidence="9 10" id="KW-0326">Glycosidase</keyword>
<dbReference type="Proteomes" id="UP001250932">
    <property type="component" value="Unassembled WGS sequence"/>
</dbReference>
<dbReference type="EC" id="4.2.99.18" evidence="10"/>
<comment type="similarity">
    <text evidence="1 10">Belongs to the Nth/MutY family.</text>
</comment>
<evidence type="ECO:0000256" key="5">
    <source>
        <dbReference type="ARBA" id="ARBA00022801"/>
    </source>
</evidence>
<dbReference type="Pfam" id="PF00730">
    <property type="entry name" value="HhH-GPD"/>
    <property type="match status" value="1"/>
</dbReference>
<evidence type="ECO:0000313" key="13">
    <source>
        <dbReference type="EMBL" id="MDT7042046.1"/>
    </source>
</evidence>
<keyword evidence="7 10" id="KW-0411">Iron-sulfur</keyword>
<dbReference type="SMART" id="SM00478">
    <property type="entry name" value="ENDO3c"/>
    <property type="match status" value="1"/>
</dbReference>